<evidence type="ECO:0000256" key="9">
    <source>
        <dbReference type="ARBA" id="ARBA00034808"/>
    </source>
</evidence>
<dbReference type="PROSITE" id="PS51217">
    <property type="entry name" value="UVRD_HELICASE_CTER"/>
    <property type="match status" value="1"/>
</dbReference>
<dbReference type="CDD" id="cd17932">
    <property type="entry name" value="DEXQc_UvrD"/>
    <property type="match status" value="1"/>
</dbReference>
<evidence type="ECO:0000256" key="5">
    <source>
        <dbReference type="ARBA" id="ARBA00022840"/>
    </source>
</evidence>
<keyword evidence="5 12" id="KW-0067">ATP-binding</keyword>
<comment type="catalytic activity">
    <reaction evidence="11">
        <text>ATP + H2O = ADP + phosphate + H(+)</text>
        <dbReference type="Rhea" id="RHEA:13065"/>
        <dbReference type="ChEBI" id="CHEBI:15377"/>
        <dbReference type="ChEBI" id="CHEBI:15378"/>
        <dbReference type="ChEBI" id="CHEBI:30616"/>
        <dbReference type="ChEBI" id="CHEBI:43474"/>
        <dbReference type="ChEBI" id="CHEBI:456216"/>
        <dbReference type="EC" id="5.6.2.4"/>
    </reaction>
</comment>
<keyword evidence="2 12" id="KW-0547">Nucleotide-binding</keyword>
<evidence type="ECO:0000256" key="11">
    <source>
        <dbReference type="ARBA" id="ARBA00048988"/>
    </source>
</evidence>
<sequence>MKLEILNTLNQNQLEAVKSIDGSLLILAGAGSGKTKTITTRLAYLIDEIGIDPRNTLTLTFTNKAALEMQIRAISMIDSVGIPPLLCTFHKFGLLFLKSNIHHIGRKNSFYVIDSDDVRSMLKKLDKETKGIEIPPKKIASIISNYKNSEISVEMALKNADSLSGDSRFVEESIKVAQIYKQYEEILLDRNVVDFDDLLLLPLDIMQRHKEIAVNLSNHYQYIMVDEFQDTNKIQYKLLKQLCISHSNLCVVGDDDQSIYSWRGANIDNILNFTKDFRAKEIKLEDNYRSTNNILKAANCLISENKKRLGKTLKSTLGDGEEVEVLHLRDEKEEAKKVAKTISKLIQNGIEPKNIAVLFRLNALSRSLEEAFNKEKIPYVLVGTIAFYERKEIKDIISYFRVLVDLNDDTSLLRIINTPKRKIGKTTIQKLQTHAKDNKSSIYQLFKTNNLPPLAPKLKNEIENLFKILETLQDDFEHYSFDEFVNRFEEKIGFLDDLENSNDDIDRVSNVNEFFGLCKDYYKNNTNDSLLDALNELALQSEQENAEKISSENSVSCMSVHSSKGLEFDYVFIIGLEDGFFPLNKEDISLEEERRLAYVAFTRAKSKLYLCHVSSRLYFGGRNDNMKPSIFLKDSNLQDGNKIMVDKNEEFQKGSCVMHKILGYGRILEVNGENVKVNFGGSIKVLRKSFLELV</sequence>
<comment type="caution">
    <text evidence="15">The sequence shown here is derived from an EMBL/GenBank/DDBJ whole genome shotgun (WGS) entry which is preliminary data.</text>
</comment>
<dbReference type="InterPro" id="IPR000212">
    <property type="entry name" value="DNA_helicase_UvrD/REP"/>
</dbReference>
<name>A0ABT4VDF7_9HELI</name>
<dbReference type="Gene3D" id="3.40.50.300">
    <property type="entry name" value="P-loop containing nucleotide triphosphate hydrolases"/>
    <property type="match status" value="2"/>
</dbReference>
<feature type="binding site" evidence="12">
    <location>
        <begin position="28"/>
        <end position="35"/>
    </location>
    <ligand>
        <name>ATP</name>
        <dbReference type="ChEBI" id="CHEBI:30616"/>
    </ligand>
</feature>
<organism evidence="15 16">
    <name type="scientific">Helicobacter ibis</name>
    <dbReference type="NCBI Taxonomy" id="2962633"/>
    <lineage>
        <taxon>Bacteria</taxon>
        <taxon>Pseudomonadati</taxon>
        <taxon>Campylobacterota</taxon>
        <taxon>Epsilonproteobacteria</taxon>
        <taxon>Campylobacterales</taxon>
        <taxon>Helicobacteraceae</taxon>
        <taxon>Helicobacter</taxon>
    </lineage>
</organism>
<dbReference type="InterPro" id="IPR027417">
    <property type="entry name" value="P-loop_NTPase"/>
</dbReference>
<gene>
    <name evidence="15" type="ORF">PF021_03475</name>
</gene>
<dbReference type="PANTHER" id="PTHR11070:SF2">
    <property type="entry name" value="ATP-DEPENDENT DNA HELICASE SRS2"/>
    <property type="match status" value="1"/>
</dbReference>
<evidence type="ECO:0000256" key="1">
    <source>
        <dbReference type="ARBA" id="ARBA00009922"/>
    </source>
</evidence>
<evidence type="ECO:0000259" key="13">
    <source>
        <dbReference type="PROSITE" id="PS51198"/>
    </source>
</evidence>
<dbReference type="EMBL" id="JAQHXR010000002">
    <property type="protein sequence ID" value="MDA3968732.1"/>
    <property type="molecule type" value="Genomic_DNA"/>
</dbReference>
<dbReference type="InterPro" id="IPR014016">
    <property type="entry name" value="UvrD-like_ATP-bd"/>
</dbReference>
<evidence type="ECO:0000256" key="12">
    <source>
        <dbReference type="PROSITE-ProRule" id="PRU00560"/>
    </source>
</evidence>
<keyword evidence="16" id="KW-1185">Reference proteome</keyword>
<dbReference type="Pfam" id="PF00580">
    <property type="entry name" value="UvrD-helicase"/>
    <property type="match status" value="1"/>
</dbReference>
<dbReference type="SUPFAM" id="SSF52540">
    <property type="entry name" value="P-loop containing nucleoside triphosphate hydrolases"/>
    <property type="match status" value="1"/>
</dbReference>
<keyword evidence="7" id="KW-0413">Isomerase</keyword>
<comment type="similarity">
    <text evidence="1">Belongs to the helicase family. UvrD subfamily.</text>
</comment>
<feature type="domain" description="UvrD-like helicase ATP-binding" evidence="13">
    <location>
        <begin position="7"/>
        <end position="291"/>
    </location>
</feature>
<dbReference type="PROSITE" id="PS51198">
    <property type="entry name" value="UVRD_HELICASE_ATP_BIND"/>
    <property type="match status" value="1"/>
</dbReference>
<accession>A0ABT4VDF7</accession>
<dbReference type="CDD" id="cd18807">
    <property type="entry name" value="SF1_C_UvrD"/>
    <property type="match status" value="1"/>
</dbReference>
<dbReference type="Gene3D" id="1.10.10.160">
    <property type="match status" value="1"/>
</dbReference>
<evidence type="ECO:0000256" key="6">
    <source>
        <dbReference type="ARBA" id="ARBA00023125"/>
    </source>
</evidence>
<keyword evidence="4 12" id="KW-0347">Helicase</keyword>
<dbReference type="PANTHER" id="PTHR11070">
    <property type="entry name" value="UVRD / RECB / PCRA DNA HELICASE FAMILY MEMBER"/>
    <property type="match status" value="1"/>
</dbReference>
<dbReference type="Proteomes" id="UP001210261">
    <property type="component" value="Unassembled WGS sequence"/>
</dbReference>
<evidence type="ECO:0000256" key="10">
    <source>
        <dbReference type="ARBA" id="ARBA00034923"/>
    </source>
</evidence>
<evidence type="ECO:0000313" key="15">
    <source>
        <dbReference type="EMBL" id="MDA3968732.1"/>
    </source>
</evidence>
<evidence type="ECO:0000313" key="16">
    <source>
        <dbReference type="Proteomes" id="UP001210261"/>
    </source>
</evidence>
<keyword evidence="6" id="KW-0238">DNA-binding</keyword>
<evidence type="ECO:0000256" key="3">
    <source>
        <dbReference type="ARBA" id="ARBA00022801"/>
    </source>
</evidence>
<reference evidence="15 16" key="1">
    <citation type="submission" date="2023-01" db="EMBL/GenBank/DDBJ databases">
        <title>Description of Helicobacter ibis sp. nov. isolated from faecal droppings of black-faced ibis (Theristicus melanopis).</title>
        <authorList>
            <person name="Lopez-Cantillo M."/>
            <person name="Vidal-Veuthey B."/>
            <person name="Mella A."/>
            <person name="De La Haba R."/>
            <person name="Collado L."/>
        </authorList>
    </citation>
    <scope>NUCLEOTIDE SEQUENCE [LARGE SCALE GENOMIC DNA]</scope>
    <source>
        <strain evidence="15 16">A82</strain>
    </source>
</reference>
<protein>
    <recommendedName>
        <fullName evidence="9">DNA 3'-5' helicase</fullName>
        <ecNumber evidence="9">5.6.2.4</ecNumber>
    </recommendedName>
    <alternativeName>
        <fullName evidence="10">DNA 3'-5' helicase II</fullName>
    </alternativeName>
</protein>
<evidence type="ECO:0000256" key="8">
    <source>
        <dbReference type="ARBA" id="ARBA00034617"/>
    </source>
</evidence>
<feature type="domain" description="UvrD-like helicase C-terminal" evidence="14">
    <location>
        <begin position="292"/>
        <end position="565"/>
    </location>
</feature>
<dbReference type="InterPro" id="IPR013986">
    <property type="entry name" value="DExx_box_DNA_helicase_dom_sf"/>
</dbReference>
<evidence type="ECO:0000259" key="14">
    <source>
        <dbReference type="PROSITE" id="PS51217"/>
    </source>
</evidence>
<dbReference type="EC" id="5.6.2.4" evidence="9"/>
<dbReference type="Gene3D" id="1.10.486.10">
    <property type="entry name" value="PCRA, domain 4"/>
    <property type="match status" value="1"/>
</dbReference>
<comment type="catalytic activity">
    <reaction evidence="8">
        <text>Couples ATP hydrolysis with the unwinding of duplex DNA by translocating in the 3'-5' direction.</text>
        <dbReference type="EC" id="5.6.2.4"/>
    </reaction>
</comment>
<dbReference type="InterPro" id="IPR014017">
    <property type="entry name" value="DNA_helicase_UvrD-like_C"/>
</dbReference>
<proteinExistence type="inferred from homology"/>
<evidence type="ECO:0000256" key="7">
    <source>
        <dbReference type="ARBA" id="ARBA00023235"/>
    </source>
</evidence>
<keyword evidence="3 12" id="KW-0378">Hydrolase</keyword>
<evidence type="ECO:0000256" key="2">
    <source>
        <dbReference type="ARBA" id="ARBA00022741"/>
    </source>
</evidence>
<dbReference type="Pfam" id="PF13361">
    <property type="entry name" value="UvrD_C"/>
    <property type="match status" value="1"/>
</dbReference>
<evidence type="ECO:0000256" key="4">
    <source>
        <dbReference type="ARBA" id="ARBA00022806"/>
    </source>
</evidence>
<dbReference type="RefSeq" id="WP_271021030.1">
    <property type="nucleotide sequence ID" value="NZ_JAQHXR010000002.1"/>
</dbReference>